<protein>
    <submittedName>
        <fullName evidence="7">Putative PurR-regulated permease PerM</fullName>
    </submittedName>
</protein>
<evidence type="ECO:0000256" key="2">
    <source>
        <dbReference type="ARBA" id="ARBA00009773"/>
    </source>
</evidence>
<dbReference type="PANTHER" id="PTHR21716">
    <property type="entry name" value="TRANSMEMBRANE PROTEIN"/>
    <property type="match status" value="1"/>
</dbReference>
<feature type="transmembrane region" description="Helical" evidence="6">
    <location>
        <begin position="297"/>
        <end position="316"/>
    </location>
</feature>
<organism evidence="7 8">
    <name type="scientific">Zhongshania antarctica</name>
    <dbReference type="NCBI Taxonomy" id="641702"/>
    <lineage>
        <taxon>Bacteria</taxon>
        <taxon>Pseudomonadati</taxon>
        <taxon>Pseudomonadota</taxon>
        <taxon>Gammaproteobacteria</taxon>
        <taxon>Cellvibrionales</taxon>
        <taxon>Spongiibacteraceae</taxon>
        <taxon>Zhongshania</taxon>
    </lineage>
</organism>
<feature type="transmembrane region" description="Helical" evidence="6">
    <location>
        <begin position="71"/>
        <end position="90"/>
    </location>
</feature>
<evidence type="ECO:0000256" key="5">
    <source>
        <dbReference type="ARBA" id="ARBA00023136"/>
    </source>
</evidence>
<feature type="transmembrane region" description="Helical" evidence="6">
    <location>
        <begin position="336"/>
        <end position="361"/>
    </location>
</feature>
<dbReference type="GO" id="GO:0055085">
    <property type="term" value="P:transmembrane transport"/>
    <property type="evidence" value="ECO:0007669"/>
    <property type="project" value="TreeGrafter"/>
</dbReference>
<evidence type="ECO:0000256" key="4">
    <source>
        <dbReference type="ARBA" id="ARBA00022989"/>
    </source>
</evidence>
<sequence length="387" mass="42700">MTTSLKEGRDDLKQSLKSKHCSGLFFLAGMYTLYFASSLWIPIVIALLLALLLSPLVTFLHRIYIPRSLSAALLLIAIGGPFTFLGMQLVEPAQKWIERVPEVSAKLNQQITNIAEVLAPPNQKILASEAEQKTKKKTGLLRFFGWTDDEVPPLTPPEPNTAVSDRLALGGLDIAMKVLAETPILLAQFLVCIILAVFLLVYGPSIYRTALEVVPQFQDKVSWSRLVKDTQRELSRYILCISLINTGLGLATATTLWLFRLEDPLLWGAMVALFNFAPYVGTIFSLAILGMAGVAQYGLVGASLLPALAFFILNLVESQLVTPAVLGRNMRMNPLVIMLWLMLWGWLWGVAGVLIAVPLLVCIKLILSQSAVFDHWVKLIESRAVSD</sequence>
<proteinExistence type="inferred from homology"/>
<gene>
    <name evidence="7" type="ORF">HNQ57_003524</name>
</gene>
<feature type="transmembrane region" description="Helical" evidence="6">
    <location>
        <begin position="237"/>
        <end position="259"/>
    </location>
</feature>
<dbReference type="InterPro" id="IPR002549">
    <property type="entry name" value="AI-2E-like"/>
</dbReference>
<feature type="transmembrane region" description="Helical" evidence="6">
    <location>
        <begin position="21"/>
        <end position="37"/>
    </location>
</feature>
<name>A0A840RA93_9GAMM</name>
<dbReference type="PANTHER" id="PTHR21716:SF16">
    <property type="entry name" value="BLL1467 PROTEIN"/>
    <property type="match status" value="1"/>
</dbReference>
<keyword evidence="3 6" id="KW-0812">Transmembrane</keyword>
<feature type="transmembrane region" description="Helical" evidence="6">
    <location>
        <begin position="43"/>
        <end position="64"/>
    </location>
</feature>
<comment type="similarity">
    <text evidence="2">Belongs to the autoinducer-2 exporter (AI-2E) (TC 2.A.86) family.</text>
</comment>
<accession>A0A840RA93</accession>
<dbReference type="Pfam" id="PF01594">
    <property type="entry name" value="AI-2E_transport"/>
    <property type="match status" value="2"/>
</dbReference>
<evidence type="ECO:0000256" key="3">
    <source>
        <dbReference type="ARBA" id="ARBA00022692"/>
    </source>
</evidence>
<feature type="transmembrane region" description="Helical" evidence="6">
    <location>
        <begin position="184"/>
        <end position="202"/>
    </location>
</feature>
<evidence type="ECO:0000256" key="6">
    <source>
        <dbReference type="SAM" id="Phobius"/>
    </source>
</evidence>
<keyword evidence="8" id="KW-1185">Reference proteome</keyword>
<dbReference type="RefSeq" id="WP_184465131.1">
    <property type="nucleotide sequence ID" value="NZ_JACHHW010000016.1"/>
</dbReference>
<reference evidence="7 8" key="1">
    <citation type="submission" date="2020-08" db="EMBL/GenBank/DDBJ databases">
        <title>Genomic Encyclopedia of Type Strains, Phase IV (KMG-IV): sequencing the most valuable type-strain genomes for metagenomic binning, comparative biology and taxonomic classification.</title>
        <authorList>
            <person name="Goeker M."/>
        </authorList>
    </citation>
    <scope>NUCLEOTIDE SEQUENCE [LARGE SCALE GENOMIC DNA]</scope>
    <source>
        <strain evidence="7 8">DSM 25701</strain>
    </source>
</reference>
<evidence type="ECO:0000256" key="1">
    <source>
        <dbReference type="ARBA" id="ARBA00004141"/>
    </source>
</evidence>
<dbReference type="EMBL" id="JACHHW010000016">
    <property type="protein sequence ID" value="MBB5189221.1"/>
    <property type="molecule type" value="Genomic_DNA"/>
</dbReference>
<comment type="subcellular location">
    <subcellularLocation>
        <location evidence="1">Membrane</location>
        <topology evidence="1">Multi-pass membrane protein</topology>
    </subcellularLocation>
</comment>
<keyword evidence="5 6" id="KW-0472">Membrane</keyword>
<dbReference type="GO" id="GO:0016020">
    <property type="term" value="C:membrane"/>
    <property type="evidence" value="ECO:0007669"/>
    <property type="project" value="UniProtKB-SubCell"/>
</dbReference>
<keyword evidence="4 6" id="KW-1133">Transmembrane helix</keyword>
<comment type="caution">
    <text evidence="7">The sequence shown here is derived from an EMBL/GenBank/DDBJ whole genome shotgun (WGS) entry which is preliminary data.</text>
</comment>
<feature type="transmembrane region" description="Helical" evidence="6">
    <location>
        <begin position="265"/>
        <end position="290"/>
    </location>
</feature>
<evidence type="ECO:0000313" key="8">
    <source>
        <dbReference type="Proteomes" id="UP000536640"/>
    </source>
</evidence>
<dbReference type="AlphaFoldDB" id="A0A840RA93"/>
<evidence type="ECO:0000313" key="7">
    <source>
        <dbReference type="EMBL" id="MBB5189221.1"/>
    </source>
</evidence>
<dbReference type="Proteomes" id="UP000536640">
    <property type="component" value="Unassembled WGS sequence"/>
</dbReference>